<dbReference type="Gene3D" id="1.10.10.60">
    <property type="entry name" value="Homeodomain-like"/>
    <property type="match status" value="1"/>
</dbReference>
<accession>A0ABT8KXN4</accession>
<proteinExistence type="predicted"/>
<dbReference type="InterPro" id="IPR020449">
    <property type="entry name" value="Tscrpt_reg_AraC-type_HTH"/>
</dbReference>
<evidence type="ECO:0000256" key="2">
    <source>
        <dbReference type="ARBA" id="ARBA00023125"/>
    </source>
</evidence>
<dbReference type="SUPFAM" id="SSF46689">
    <property type="entry name" value="Homeodomain-like"/>
    <property type="match status" value="1"/>
</dbReference>
<dbReference type="PANTHER" id="PTHR46796">
    <property type="entry name" value="HTH-TYPE TRANSCRIPTIONAL ACTIVATOR RHAS-RELATED"/>
    <property type="match status" value="1"/>
</dbReference>
<keyword evidence="3" id="KW-0804">Transcription</keyword>
<feature type="domain" description="HTH araC/xylS-type" evidence="4">
    <location>
        <begin position="158"/>
        <end position="260"/>
    </location>
</feature>
<evidence type="ECO:0000256" key="1">
    <source>
        <dbReference type="ARBA" id="ARBA00023015"/>
    </source>
</evidence>
<protein>
    <submittedName>
        <fullName evidence="5">Helix-turn-helix domain-containing protein</fullName>
    </submittedName>
</protein>
<evidence type="ECO:0000259" key="4">
    <source>
        <dbReference type="PROSITE" id="PS01124"/>
    </source>
</evidence>
<dbReference type="PROSITE" id="PS01124">
    <property type="entry name" value="HTH_ARAC_FAMILY_2"/>
    <property type="match status" value="1"/>
</dbReference>
<dbReference type="RefSeq" id="WP_346755556.1">
    <property type="nucleotide sequence ID" value="NZ_JAUJEA010000020.1"/>
</dbReference>
<keyword evidence="1" id="KW-0805">Transcription regulation</keyword>
<dbReference type="Pfam" id="PF20240">
    <property type="entry name" value="DUF6597"/>
    <property type="match status" value="1"/>
</dbReference>
<dbReference type="PRINTS" id="PR00032">
    <property type="entry name" value="HTHARAC"/>
</dbReference>
<keyword evidence="2" id="KW-0238">DNA-binding</keyword>
<evidence type="ECO:0000313" key="6">
    <source>
        <dbReference type="Proteomes" id="UP001172082"/>
    </source>
</evidence>
<sequence length="273" mass="31686">MYYKIIPPPAILRDHVKAFWILEGNKDSDKLSFYRLMADSCPEMVFQYKSHFYNCINDKTLERGPLSLVQGPTKHFKDLTVKGEFGIIGVKFYPYISRLFFKTSAHALTNLSVDIQTLLGNEGKCLEELVMLQRTTEERIRVISNFLTKKLRNVDTSNRSIQYSVRQVMECHGNVNIEKLARNTGMSKRHLERKFIEIVGPGPKLFARIVRFQRSIRQYQQLIDKNLTSIAYHCGYADQSHFIREFKAFSGMSPKQYFRITDEVADTFVKSSG</sequence>
<keyword evidence="6" id="KW-1185">Reference proteome</keyword>
<evidence type="ECO:0000313" key="5">
    <source>
        <dbReference type="EMBL" id="MDN5205534.1"/>
    </source>
</evidence>
<dbReference type="InterPro" id="IPR046532">
    <property type="entry name" value="DUF6597"/>
</dbReference>
<dbReference type="InterPro" id="IPR050204">
    <property type="entry name" value="AraC_XylS_family_regulators"/>
</dbReference>
<organism evidence="5 6">
    <name type="scientific">Splendidivirga corallicola</name>
    <dbReference type="NCBI Taxonomy" id="3051826"/>
    <lineage>
        <taxon>Bacteria</taxon>
        <taxon>Pseudomonadati</taxon>
        <taxon>Bacteroidota</taxon>
        <taxon>Cytophagia</taxon>
        <taxon>Cytophagales</taxon>
        <taxon>Splendidivirgaceae</taxon>
        <taxon>Splendidivirga</taxon>
    </lineage>
</organism>
<dbReference type="InterPro" id="IPR009057">
    <property type="entry name" value="Homeodomain-like_sf"/>
</dbReference>
<name>A0ABT8KXN4_9BACT</name>
<dbReference type="PANTHER" id="PTHR46796:SF13">
    <property type="entry name" value="HTH-TYPE TRANSCRIPTIONAL ACTIVATOR RHAS"/>
    <property type="match status" value="1"/>
</dbReference>
<dbReference type="InterPro" id="IPR018060">
    <property type="entry name" value="HTH_AraC"/>
</dbReference>
<dbReference type="Proteomes" id="UP001172082">
    <property type="component" value="Unassembled WGS sequence"/>
</dbReference>
<dbReference type="Pfam" id="PF12833">
    <property type="entry name" value="HTH_18"/>
    <property type="match status" value="1"/>
</dbReference>
<comment type="caution">
    <text evidence="5">The sequence shown here is derived from an EMBL/GenBank/DDBJ whole genome shotgun (WGS) entry which is preliminary data.</text>
</comment>
<gene>
    <name evidence="5" type="ORF">QQ008_29390</name>
</gene>
<dbReference type="SMART" id="SM00342">
    <property type="entry name" value="HTH_ARAC"/>
    <property type="match status" value="1"/>
</dbReference>
<reference evidence="5" key="1">
    <citation type="submission" date="2023-06" db="EMBL/GenBank/DDBJ databases">
        <title>Genomic of Parafulvivirga corallium.</title>
        <authorList>
            <person name="Wang G."/>
        </authorList>
    </citation>
    <scope>NUCLEOTIDE SEQUENCE</scope>
    <source>
        <strain evidence="5">BMA10</strain>
    </source>
</reference>
<dbReference type="EMBL" id="JAUJEA010000020">
    <property type="protein sequence ID" value="MDN5205534.1"/>
    <property type="molecule type" value="Genomic_DNA"/>
</dbReference>
<evidence type="ECO:0000256" key="3">
    <source>
        <dbReference type="ARBA" id="ARBA00023163"/>
    </source>
</evidence>